<comment type="similarity">
    <text evidence="1">Belongs to the glycosyltransferase 2 family. WaaE/KdtX subfamily.</text>
</comment>
<dbReference type="PANTHER" id="PTHR43630">
    <property type="entry name" value="POLY-BETA-1,6-N-ACETYL-D-GLUCOSAMINE SYNTHASE"/>
    <property type="match status" value="1"/>
</dbReference>
<keyword evidence="3" id="KW-0328">Glycosyltransferase</keyword>
<comment type="caution">
    <text evidence="3">The sequence shown here is derived from an EMBL/GenBank/DDBJ whole genome shotgun (WGS) entry which is preliminary data.</text>
</comment>
<evidence type="ECO:0000313" key="3">
    <source>
        <dbReference type="EMBL" id="MFH6984002.1"/>
    </source>
</evidence>
<reference evidence="3 4" key="1">
    <citation type="journal article" date="2013" name="Int. J. Syst. Evol. Microbiol.">
        <title>Marinoscillum luteum sp. nov., isolated from marine sediment.</title>
        <authorList>
            <person name="Cha I.T."/>
            <person name="Park S.J."/>
            <person name="Kim S.J."/>
            <person name="Kim J.G."/>
            <person name="Jung M.Y."/>
            <person name="Shin K.S."/>
            <person name="Kwon K.K."/>
            <person name="Yang S.H."/>
            <person name="Seo Y.S."/>
            <person name="Rhee S.K."/>
        </authorList>
    </citation>
    <scope>NUCLEOTIDE SEQUENCE [LARGE SCALE GENOMIC DNA]</scope>
    <source>
        <strain evidence="3 4">KCTC 23939</strain>
    </source>
</reference>
<dbReference type="CDD" id="cd02511">
    <property type="entry name" value="Beta4Glucosyltransferase"/>
    <property type="match status" value="1"/>
</dbReference>
<dbReference type="RefSeq" id="WP_395417483.1">
    <property type="nucleotide sequence ID" value="NZ_JBIPKE010000017.1"/>
</dbReference>
<accession>A0ABW7N8Q8</accession>
<keyword evidence="4" id="KW-1185">Reference proteome</keyword>
<dbReference type="GO" id="GO:0016757">
    <property type="term" value="F:glycosyltransferase activity"/>
    <property type="evidence" value="ECO:0007669"/>
    <property type="project" value="UniProtKB-KW"/>
</dbReference>
<gene>
    <name evidence="3" type="ORF">ACHKAR_11145</name>
</gene>
<dbReference type="PANTHER" id="PTHR43630:SF2">
    <property type="entry name" value="GLYCOSYLTRANSFERASE"/>
    <property type="match status" value="1"/>
</dbReference>
<proteinExistence type="inferred from homology"/>
<dbReference type="EC" id="2.4.-.-" evidence="3"/>
<feature type="domain" description="Glycosyltransferase 2-like" evidence="2">
    <location>
        <begin position="4"/>
        <end position="159"/>
    </location>
</feature>
<dbReference type="Gene3D" id="3.90.550.10">
    <property type="entry name" value="Spore Coat Polysaccharide Biosynthesis Protein SpsA, Chain A"/>
    <property type="match status" value="1"/>
</dbReference>
<keyword evidence="3" id="KW-0808">Transferase</keyword>
<dbReference type="Pfam" id="PF00535">
    <property type="entry name" value="Glycos_transf_2"/>
    <property type="match status" value="1"/>
</dbReference>
<protein>
    <submittedName>
        <fullName evidence="3">Glycosyltransferase family 2 protein</fullName>
        <ecNumber evidence="3">2.4.-.-</ecNumber>
    </submittedName>
</protein>
<evidence type="ECO:0000256" key="1">
    <source>
        <dbReference type="ARBA" id="ARBA00038494"/>
    </source>
</evidence>
<dbReference type="EMBL" id="JBIPKE010000017">
    <property type="protein sequence ID" value="MFH6984002.1"/>
    <property type="molecule type" value="Genomic_DNA"/>
</dbReference>
<dbReference type="SUPFAM" id="SSF53448">
    <property type="entry name" value="Nucleotide-diphospho-sugar transferases"/>
    <property type="match status" value="1"/>
</dbReference>
<dbReference type="Proteomes" id="UP001610063">
    <property type="component" value="Unassembled WGS sequence"/>
</dbReference>
<evidence type="ECO:0000313" key="4">
    <source>
        <dbReference type="Proteomes" id="UP001610063"/>
    </source>
</evidence>
<sequence length="252" mass="29479">MKLSTIIITYNEAPNIERCIRSLQQVSDEVVILDSFSTDRTPDICRSLGVRFEQKAYLNQIDQKNHVLALAQYDHVLSLDGDEALSEELAGSILHEKDLGFPDQAYLLNRLSFYCGKWIRHGDWYPDWKVRLWNKHEAHWGGSNPHDRVFPRKGIKPKKLKGDLLHFTFSTLQEHQRQVKKYAEISATTYFGSNRKFALARMILSPITSFVKSYLFKAGFLDGRHGWQIIRLAMMEKYLKYKKLHQLQKIKH</sequence>
<name>A0ABW7N8Q8_9BACT</name>
<evidence type="ECO:0000259" key="2">
    <source>
        <dbReference type="Pfam" id="PF00535"/>
    </source>
</evidence>
<organism evidence="3 4">
    <name type="scientific">Marinoscillum luteum</name>
    <dbReference type="NCBI Taxonomy" id="861051"/>
    <lineage>
        <taxon>Bacteria</taxon>
        <taxon>Pseudomonadati</taxon>
        <taxon>Bacteroidota</taxon>
        <taxon>Cytophagia</taxon>
        <taxon>Cytophagales</taxon>
        <taxon>Reichenbachiellaceae</taxon>
        <taxon>Marinoscillum</taxon>
    </lineage>
</organism>
<dbReference type="InterPro" id="IPR001173">
    <property type="entry name" value="Glyco_trans_2-like"/>
</dbReference>
<dbReference type="InterPro" id="IPR029044">
    <property type="entry name" value="Nucleotide-diphossugar_trans"/>
</dbReference>